<feature type="chain" id="PRO_5041412316" description="Secreted protein" evidence="1">
    <location>
        <begin position="20"/>
        <end position="96"/>
    </location>
</feature>
<feature type="signal peptide" evidence="1">
    <location>
        <begin position="1"/>
        <end position="19"/>
    </location>
</feature>
<organism evidence="2 3">
    <name type="scientific">Lentinula detonsa</name>
    <dbReference type="NCBI Taxonomy" id="2804962"/>
    <lineage>
        <taxon>Eukaryota</taxon>
        <taxon>Fungi</taxon>
        <taxon>Dikarya</taxon>
        <taxon>Basidiomycota</taxon>
        <taxon>Agaricomycotina</taxon>
        <taxon>Agaricomycetes</taxon>
        <taxon>Agaricomycetidae</taxon>
        <taxon>Agaricales</taxon>
        <taxon>Marasmiineae</taxon>
        <taxon>Omphalotaceae</taxon>
        <taxon>Lentinula</taxon>
    </lineage>
</organism>
<dbReference type="Proteomes" id="UP001163850">
    <property type="component" value="Unassembled WGS sequence"/>
</dbReference>
<accession>A0AA38UNS1</accession>
<evidence type="ECO:0000313" key="3">
    <source>
        <dbReference type="Proteomes" id="UP001163850"/>
    </source>
</evidence>
<protein>
    <recommendedName>
        <fullName evidence="4">Secreted protein</fullName>
    </recommendedName>
</protein>
<proteinExistence type="predicted"/>
<evidence type="ECO:0000256" key="1">
    <source>
        <dbReference type="SAM" id="SignalP"/>
    </source>
</evidence>
<name>A0AA38UNS1_9AGAR</name>
<evidence type="ECO:0008006" key="4">
    <source>
        <dbReference type="Google" id="ProtNLM"/>
    </source>
</evidence>
<evidence type="ECO:0000313" key="2">
    <source>
        <dbReference type="EMBL" id="KAJ3979946.1"/>
    </source>
</evidence>
<gene>
    <name evidence="2" type="ORF">F5890DRAFT_809030</name>
</gene>
<comment type="caution">
    <text evidence="2">The sequence shown here is derived from an EMBL/GenBank/DDBJ whole genome shotgun (WGS) entry which is preliminary data.</text>
</comment>
<keyword evidence="1" id="KW-0732">Signal</keyword>
<dbReference type="AlphaFoldDB" id="A0AA38UNS1"/>
<sequence>MHGPCGEILGFCLVGFCEGLSGACFDFASLRHSCTESCGLCLCCSNTSCCSCGCSFENDLESTNDLQNSGALERRPLLEDSNQITAQPEARPVMKA</sequence>
<reference evidence="2" key="1">
    <citation type="submission" date="2022-08" db="EMBL/GenBank/DDBJ databases">
        <authorList>
            <consortium name="DOE Joint Genome Institute"/>
            <person name="Min B."/>
            <person name="Riley R."/>
            <person name="Sierra-Patev S."/>
            <person name="Naranjo-Ortiz M."/>
            <person name="Looney B."/>
            <person name="Konkel Z."/>
            <person name="Slot J.C."/>
            <person name="Sakamoto Y."/>
            <person name="Steenwyk J.L."/>
            <person name="Rokas A."/>
            <person name="Carro J."/>
            <person name="Camarero S."/>
            <person name="Ferreira P."/>
            <person name="Molpeceres G."/>
            <person name="Ruiz-Duenas F.J."/>
            <person name="Serrano A."/>
            <person name="Henrissat B."/>
            <person name="Drula E."/>
            <person name="Hughes K.W."/>
            <person name="Mata J.L."/>
            <person name="Ishikawa N.K."/>
            <person name="Vargas-Isla R."/>
            <person name="Ushijima S."/>
            <person name="Smith C.A."/>
            <person name="Ahrendt S."/>
            <person name="Andreopoulos W."/>
            <person name="He G."/>
            <person name="Labutti K."/>
            <person name="Lipzen A."/>
            <person name="Ng V."/>
            <person name="Sandor L."/>
            <person name="Barry K."/>
            <person name="Martinez A.T."/>
            <person name="Xiao Y."/>
            <person name="Gibbons J.G."/>
            <person name="Terashima K."/>
            <person name="Hibbett D.S."/>
            <person name="Grigoriev I.V."/>
        </authorList>
    </citation>
    <scope>NUCLEOTIDE SEQUENCE</scope>
    <source>
        <strain evidence="2">TFB7829</strain>
    </source>
</reference>
<dbReference type="EMBL" id="MU802246">
    <property type="protein sequence ID" value="KAJ3979946.1"/>
    <property type="molecule type" value="Genomic_DNA"/>
</dbReference>